<dbReference type="Proteomes" id="UP000533900">
    <property type="component" value="Unassembled WGS sequence"/>
</dbReference>
<evidence type="ECO:0000256" key="8">
    <source>
        <dbReference type="ARBA" id="ARBA00023136"/>
    </source>
</evidence>
<dbReference type="EMBL" id="JACLCP010000005">
    <property type="protein sequence ID" value="MBC2846319.1"/>
    <property type="molecule type" value="Genomic_DNA"/>
</dbReference>
<keyword evidence="8" id="KW-0472">Membrane</keyword>
<evidence type="ECO:0000256" key="3">
    <source>
        <dbReference type="ARBA" id="ARBA00022475"/>
    </source>
</evidence>
<dbReference type="SUPFAM" id="SSF51445">
    <property type="entry name" value="(Trans)glycosidases"/>
    <property type="match status" value="1"/>
</dbReference>
<dbReference type="GO" id="GO:0004553">
    <property type="term" value="F:hydrolase activity, hydrolyzing O-glycosyl compounds"/>
    <property type="evidence" value="ECO:0007669"/>
    <property type="project" value="InterPro"/>
</dbReference>
<dbReference type="InterPro" id="IPR017853">
    <property type="entry name" value="GH"/>
</dbReference>
<keyword evidence="17" id="KW-1185">Reference proteome</keyword>
<proteinExistence type="predicted"/>
<keyword evidence="3" id="KW-1003">Cell membrane</keyword>
<evidence type="ECO:0000256" key="12">
    <source>
        <dbReference type="ARBA" id="ARBA00023326"/>
    </source>
</evidence>
<keyword evidence="5" id="KW-0964">Secreted</keyword>
<evidence type="ECO:0000256" key="15">
    <source>
        <dbReference type="ARBA" id="ARBA00043078"/>
    </source>
</evidence>
<dbReference type="GO" id="GO:0000272">
    <property type="term" value="P:polysaccharide catabolic process"/>
    <property type="evidence" value="ECO:0007669"/>
    <property type="project" value="UniProtKB-KW"/>
</dbReference>
<comment type="subcellular location">
    <subcellularLocation>
        <location evidence="2">Cell membrane</location>
    </subcellularLocation>
    <subcellularLocation>
        <location evidence="1">Secreted</location>
        <location evidence="1">Cell wall</location>
    </subcellularLocation>
</comment>
<comment type="caution">
    <text evidence="16">The sequence shown here is derived from an EMBL/GenBank/DDBJ whole genome shotgun (WGS) entry which is preliminary data.</text>
</comment>
<dbReference type="PANTHER" id="PTHR16631:SF17">
    <property type="entry name" value="GLUCAN ENDO-1,3-BETA-GLUCOSIDASE BTGC"/>
    <property type="match status" value="1"/>
</dbReference>
<evidence type="ECO:0000256" key="11">
    <source>
        <dbReference type="ARBA" id="ARBA00023316"/>
    </source>
</evidence>
<keyword evidence="12" id="KW-0624">Polysaccharide degradation</keyword>
<dbReference type="GO" id="GO:0005886">
    <property type="term" value="C:plasma membrane"/>
    <property type="evidence" value="ECO:0007669"/>
    <property type="project" value="UniProtKB-SubCell"/>
</dbReference>
<protein>
    <recommendedName>
        <fullName evidence="15">Endo-1,3-beta-glucanase btgC</fullName>
    </recommendedName>
    <alternativeName>
        <fullName evidence="14">Laminarinase btgC</fullName>
    </alternativeName>
</protein>
<evidence type="ECO:0000313" key="17">
    <source>
        <dbReference type="Proteomes" id="UP000533900"/>
    </source>
</evidence>
<reference evidence="16" key="1">
    <citation type="submission" date="2020-08" db="EMBL/GenBank/DDBJ databases">
        <title>Winogradskyella ouciana sp. nov., isolated from the hadal seawater of the Mariana Trench.</title>
        <authorList>
            <person name="He X."/>
        </authorList>
    </citation>
    <scope>NUCLEOTIDE SEQUENCE [LARGE SCALE GENOMIC DNA]</scope>
    <source>
        <strain evidence="16">KCTC 52348</strain>
    </source>
</reference>
<gene>
    <name evidence="16" type="ORF">H7F21_14535</name>
</gene>
<comment type="function">
    <text evidence="13">Glucanases play a role in cell expansion during growth, in cell-cell fusion during mating, and in spore release during sporulation. This enzyme may be involved in beta-glucan degradation. Active on laminarin and lichenan.</text>
</comment>
<name>A0A842IW19_9FLAO</name>
<dbReference type="PANTHER" id="PTHR16631">
    <property type="entry name" value="GLUCAN 1,3-BETA-GLUCOSIDASE"/>
    <property type="match status" value="1"/>
</dbReference>
<evidence type="ECO:0000256" key="7">
    <source>
        <dbReference type="ARBA" id="ARBA00022801"/>
    </source>
</evidence>
<sequence>MSYREESYFKTTGYSQITTEGIDLSTYSLDELKALWQQTLESGMHGICFSMYEDGQRPGDTITEQQVERRVKLLKPYSKWIRSFSCIEGNEHVARLSKKHGVKTLVGAWLGDDKDDNEQEIEGLIQLAKEGCVDVAAVGNEVLYRNDLSLEELVDYIRRVKEALSGMNIPVGYVDAYYEFSRHPILVEQTDVILANLYPYWEGCPIEYALGHMQAMYGQVVDAAQGKPIIITETGWPSQGGGHKGAVAGEEASMKYFIDAMRWTKENDIPIFYFSSFDESWKVGPEGEVGAYWGLWDKHEKLKYS</sequence>
<evidence type="ECO:0000256" key="14">
    <source>
        <dbReference type="ARBA" id="ARBA00042373"/>
    </source>
</evidence>
<keyword evidence="6" id="KW-0732">Signal</keyword>
<accession>A0A842IW19</accession>
<evidence type="ECO:0000256" key="5">
    <source>
        <dbReference type="ARBA" id="ARBA00022525"/>
    </source>
</evidence>
<dbReference type="Pfam" id="PF00332">
    <property type="entry name" value="Glyco_hydro_17"/>
    <property type="match status" value="1"/>
</dbReference>
<evidence type="ECO:0000256" key="1">
    <source>
        <dbReference type="ARBA" id="ARBA00004191"/>
    </source>
</evidence>
<evidence type="ECO:0000313" key="16">
    <source>
        <dbReference type="EMBL" id="MBC2846319.1"/>
    </source>
</evidence>
<keyword evidence="10" id="KW-0119">Carbohydrate metabolism</keyword>
<keyword evidence="4" id="KW-0134">Cell wall</keyword>
<keyword evidence="7 16" id="KW-0378">Hydrolase</keyword>
<evidence type="ECO:0000256" key="4">
    <source>
        <dbReference type="ARBA" id="ARBA00022512"/>
    </source>
</evidence>
<dbReference type="RefSeq" id="WP_185790035.1">
    <property type="nucleotide sequence ID" value="NZ_JACLCP010000005.1"/>
</dbReference>
<evidence type="ECO:0000256" key="13">
    <source>
        <dbReference type="ARBA" id="ARBA00037649"/>
    </source>
</evidence>
<dbReference type="AlphaFoldDB" id="A0A842IW19"/>
<evidence type="ECO:0000256" key="6">
    <source>
        <dbReference type="ARBA" id="ARBA00022729"/>
    </source>
</evidence>
<evidence type="ECO:0000256" key="10">
    <source>
        <dbReference type="ARBA" id="ARBA00023277"/>
    </source>
</evidence>
<dbReference type="Gene3D" id="3.20.20.80">
    <property type="entry name" value="Glycosidases"/>
    <property type="match status" value="1"/>
</dbReference>
<dbReference type="InterPro" id="IPR050732">
    <property type="entry name" value="Beta-glucan_modifiers"/>
</dbReference>
<evidence type="ECO:0000256" key="9">
    <source>
        <dbReference type="ARBA" id="ARBA00023180"/>
    </source>
</evidence>
<dbReference type="InterPro" id="IPR000490">
    <property type="entry name" value="Glyco_hydro_17"/>
</dbReference>
<keyword evidence="11" id="KW-0961">Cell wall biogenesis/degradation</keyword>
<keyword evidence="9" id="KW-0325">Glycoprotein</keyword>
<organism evidence="16 17">
    <name type="scientific">Winogradskyella flava</name>
    <dbReference type="NCBI Taxonomy" id="1884876"/>
    <lineage>
        <taxon>Bacteria</taxon>
        <taxon>Pseudomonadati</taxon>
        <taxon>Bacteroidota</taxon>
        <taxon>Flavobacteriia</taxon>
        <taxon>Flavobacteriales</taxon>
        <taxon>Flavobacteriaceae</taxon>
        <taxon>Winogradskyella</taxon>
    </lineage>
</organism>
<dbReference type="GO" id="GO:0071555">
    <property type="term" value="P:cell wall organization"/>
    <property type="evidence" value="ECO:0007669"/>
    <property type="project" value="UniProtKB-KW"/>
</dbReference>
<evidence type="ECO:0000256" key="2">
    <source>
        <dbReference type="ARBA" id="ARBA00004236"/>
    </source>
</evidence>